<organism evidence="1 2">
    <name type="scientific">Dolichospermum flos-aquae CCAP 1403/13F</name>
    <dbReference type="NCBI Taxonomy" id="315271"/>
    <lineage>
        <taxon>Bacteria</taxon>
        <taxon>Bacillati</taxon>
        <taxon>Cyanobacteriota</taxon>
        <taxon>Cyanophyceae</taxon>
        <taxon>Nostocales</taxon>
        <taxon>Aphanizomenonaceae</taxon>
        <taxon>Dolichospermum</taxon>
    </lineage>
</organism>
<dbReference type="PANTHER" id="PTHR18841">
    <property type="entry name" value="VITELLINE MEMBRANE OUTER LAYER PROTEIN I-RELATED"/>
    <property type="match status" value="1"/>
</dbReference>
<gene>
    <name evidence="1" type="ORF">HGD76_04975</name>
</gene>
<name>A0A6H2BXA8_DOLFA</name>
<dbReference type="InterPro" id="IPR005515">
    <property type="entry name" value="VOMI"/>
</dbReference>
<reference evidence="1 2" key="2">
    <citation type="submission" date="2020-04" db="EMBL/GenBank/DDBJ databases">
        <authorList>
            <person name="Fomenkov A."/>
            <person name="Anton B.P."/>
            <person name="Roberts R.J."/>
        </authorList>
    </citation>
    <scope>NUCLEOTIDE SEQUENCE [LARGE SCALE GENOMIC DNA]</scope>
    <source>
        <strain evidence="1 2">CCAP 1403/13f</strain>
    </source>
</reference>
<dbReference type="PANTHER" id="PTHR18841:SF0">
    <property type="entry name" value="VITELLINE MEMBRANE OUTER LAYER 1 HOMOLOG A-RELATED"/>
    <property type="match status" value="1"/>
</dbReference>
<dbReference type="GO" id="GO:0005615">
    <property type="term" value="C:extracellular space"/>
    <property type="evidence" value="ECO:0007669"/>
    <property type="project" value="TreeGrafter"/>
</dbReference>
<dbReference type="EMBL" id="CP051206">
    <property type="protein sequence ID" value="QJB43670.1"/>
    <property type="molecule type" value="Genomic_DNA"/>
</dbReference>
<dbReference type="Gene3D" id="2.100.10.20">
    <property type="entry name" value="Vitelline membrane outer layer protein I (VOMI)"/>
    <property type="match status" value="1"/>
</dbReference>
<proteinExistence type="predicted"/>
<evidence type="ECO:0000313" key="2">
    <source>
        <dbReference type="Proteomes" id="UP000502433"/>
    </source>
</evidence>
<dbReference type="AlphaFoldDB" id="A0A6H2BXA8"/>
<accession>A0A6H2BXA8</accession>
<reference evidence="1 2" key="1">
    <citation type="submission" date="2020-04" db="EMBL/GenBank/DDBJ databases">
        <title>Genome-Wide Identification of 5-Methylcytosine Sites in Bacterial Genomes By High-Throughput Sequencing of MspJI Restriction Fragments.</title>
        <authorList>
            <person name="Wu V."/>
        </authorList>
    </citation>
    <scope>NUCLEOTIDE SEQUENCE [LARGE SCALE GENOMIC DNA]</scope>
    <source>
        <strain evidence="1 2">CCAP 1403/13f</strain>
    </source>
</reference>
<evidence type="ECO:0000313" key="1">
    <source>
        <dbReference type="EMBL" id="QJB43670.1"/>
    </source>
</evidence>
<dbReference type="KEGG" id="dfs:HGD76_04975"/>
<sequence length="194" mass="21182">MANWSIGAVPVKPAFAQNTFRNDQAFTRESGNGGQWGSWTKPVYCPPGSWAAGYTMRVEPDQGRGDDTGLNAIALYCRDRNGRDIARIMPHPGMWGNWGEGSNCPQGVFLTHFHLRVERNQGSGDDTAANSVAFMCGNQSRIESSGTTPWGNWGSWQGNYNGVAICGVRAKVESEQGKGDDTALNDLDFTWCKI</sequence>
<dbReference type="Proteomes" id="UP000502433">
    <property type="component" value="Chromosome"/>
</dbReference>
<dbReference type="Pfam" id="PF03762">
    <property type="entry name" value="VOMI"/>
    <property type="match status" value="1"/>
</dbReference>
<protein>
    <recommendedName>
        <fullName evidence="3">Vitelline membrane outer layer protein I (VOMI)</fullName>
    </recommendedName>
</protein>
<dbReference type="InterPro" id="IPR036706">
    <property type="entry name" value="VOMI_sf"/>
</dbReference>
<evidence type="ECO:0008006" key="3">
    <source>
        <dbReference type="Google" id="ProtNLM"/>
    </source>
</evidence>
<dbReference type="RefSeq" id="WP_168695136.1">
    <property type="nucleotide sequence ID" value="NZ_CP051206.1"/>
</dbReference>
<dbReference type="SUPFAM" id="SSF51092">
    <property type="entry name" value="Vitelline membrane outer protein-I (VMO-I)"/>
    <property type="match status" value="1"/>
</dbReference>